<keyword evidence="3" id="KW-1185">Reference proteome</keyword>
<dbReference type="PANTHER" id="PTHR20958:SF6">
    <property type="entry name" value="GLYCINE N-ACYLTRANSFERASE-LIKE PROTEIN"/>
    <property type="match status" value="1"/>
</dbReference>
<accession>A0AAV8WD79</accession>
<dbReference type="InterPro" id="IPR053225">
    <property type="entry name" value="Acyl-CoA_N-acyltransferase"/>
</dbReference>
<evidence type="ECO:0000259" key="1">
    <source>
        <dbReference type="PROSITE" id="PS51186"/>
    </source>
</evidence>
<sequence>MTEEGQQQDILVDIPDEDLPELAEMYKKHQDWAPHHNSFNVFYFSLGDCKSICEAFRRTKRLEPRDYTKDTKLVLLYSIHQRLYTPVKEVVKETGKTLTYENSYHMLSIPCEEALRFEIECPEEVYMKQLDTTHAHFVNSLWPHRYEDSEKYVALLIEMNDSYGLFLKSTGELVCWVLLSMLGQLNLLQTVDAHKRKGYASIIVKHASKEMAKKGYSAFGTIFIENEASVALFRSIGFRNLGIAVYATYE</sequence>
<dbReference type="Proteomes" id="UP001159042">
    <property type="component" value="Unassembled WGS sequence"/>
</dbReference>
<comment type="caution">
    <text evidence="2">The sequence shown here is derived from an EMBL/GenBank/DDBJ whole genome shotgun (WGS) entry which is preliminary data.</text>
</comment>
<proteinExistence type="predicted"/>
<organism evidence="2 3">
    <name type="scientific">Exocentrus adspersus</name>
    <dbReference type="NCBI Taxonomy" id="1586481"/>
    <lineage>
        <taxon>Eukaryota</taxon>
        <taxon>Metazoa</taxon>
        <taxon>Ecdysozoa</taxon>
        <taxon>Arthropoda</taxon>
        <taxon>Hexapoda</taxon>
        <taxon>Insecta</taxon>
        <taxon>Pterygota</taxon>
        <taxon>Neoptera</taxon>
        <taxon>Endopterygota</taxon>
        <taxon>Coleoptera</taxon>
        <taxon>Polyphaga</taxon>
        <taxon>Cucujiformia</taxon>
        <taxon>Chrysomeloidea</taxon>
        <taxon>Cerambycidae</taxon>
        <taxon>Lamiinae</taxon>
        <taxon>Acanthocinini</taxon>
        <taxon>Exocentrus</taxon>
    </lineage>
</organism>
<dbReference type="PANTHER" id="PTHR20958">
    <property type="entry name" value="GLYCINE N-ACYLTRANSFERASE-LIKE PROTEIN"/>
    <property type="match status" value="1"/>
</dbReference>
<dbReference type="InterPro" id="IPR016181">
    <property type="entry name" value="Acyl_CoA_acyltransferase"/>
</dbReference>
<protein>
    <recommendedName>
        <fullName evidence="1">N-acetyltransferase domain-containing protein</fullName>
    </recommendedName>
</protein>
<dbReference type="Pfam" id="PF08445">
    <property type="entry name" value="FR47"/>
    <property type="match status" value="1"/>
</dbReference>
<dbReference type="SUPFAM" id="SSF55729">
    <property type="entry name" value="Acyl-CoA N-acyltransferases (Nat)"/>
    <property type="match status" value="1"/>
</dbReference>
<dbReference type="AlphaFoldDB" id="A0AAV8WD79"/>
<dbReference type="InterPro" id="IPR013653">
    <property type="entry name" value="GCN5-like_dom"/>
</dbReference>
<evidence type="ECO:0000313" key="2">
    <source>
        <dbReference type="EMBL" id="KAJ8924216.1"/>
    </source>
</evidence>
<dbReference type="InterPro" id="IPR000182">
    <property type="entry name" value="GNAT_dom"/>
</dbReference>
<dbReference type="PROSITE" id="PS51186">
    <property type="entry name" value="GNAT"/>
    <property type="match status" value="1"/>
</dbReference>
<dbReference type="EMBL" id="JANEYG010000003">
    <property type="protein sequence ID" value="KAJ8924216.1"/>
    <property type="molecule type" value="Genomic_DNA"/>
</dbReference>
<name>A0AAV8WD79_9CUCU</name>
<dbReference type="GO" id="GO:0016747">
    <property type="term" value="F:acyltransferase activity, transferring groups other than amino-acyl groups"/>
    <property type="evidence" value="ECO:0007669"/>
    <property type="project" value="InterPro"/>
</dbReference>
<gene>
    <name evidence="2" type="ORF">NQ315_007007</name>
</gene>
<evidence type="ECO:0000313" key="3">
    <source>
        <dbReference type="Proteomes" id="UP001159042"/>
    </source>
</evidence>
<reference evidence="2 3" key="1">
    <citation type="journal article" date="2023" name="Insect Mol. Biol.">
        <title>Genome sequencing provides insights into the evolution of gene families encoding plant cell wall-degrading enzymes in longhorned beetles.</title>
        <authorList>
            <person name="Shin N.R."/>
            <person name="Okamura Y."/>
            <person name="Kirsch R."/>
            <person name="Pauchet Y."/>
        </authorList>
    </citation>
    <scope>NUCLEOTIDE SEQUENCE [LARGE SCALE GENOMIC DNA]</scope>
    <source>
        <strain evidence="2">EAD_L_NR</strain>
    </source>
</reference>
<feature type="domain" description="N-acetyltransferase" evidence="1">
    <location>
        <begin position="125"/>
        <end position="250"/>
    </location>
</feature>
<dbReference type="Gene3D" id="3.40.630.30">
    <property type="match status" value="1"/>
</dbReference>